<feature type="compositionally biased region" description="Low complexity" evidence="1">
    <location>
        <begin position="22"/>
        <end position="32"/>
    </location>
</feature>
<feature type="compositionally biased region" description="Low complexity" evidence="1">
    <location>
        <begin position="59"/>
        <end position="68"/>
    </location>
</feature>
<accession>A0A7S4T7R9</accession>
<evidence type="ECO:0000256" key="1">
    <source>
        <dbReference type="SAM" id="MobiDB-lite"/>
    </source>
</evidence>
<protein>
    <submittedName>
        <fullName evidence="2">Uncharacterized protein</fullName>
    </submittedName>
</protein>
<evidence type="ECO:0000313" key="2">
    <source>
        <dbReference type="EMBL" id="CAE4668249.1"/>
    </source>
</evidence>
<sequence>MASVLAQLRAGSSPVKGREQARAAAAAATGLAGPPPAGSVPAGDYMLAGPPSPAPPMPQVRMPTGAPTTFPPPPPPPPCHAPPAPGPSQALAGMAALDAAPQLQEMLAAVSLTVAPMLKAATRASESQVGAEIRRLEAGFQTLQAKVSRVEVLLGMGDRGSSLGQLDALNKMLAEVGQRWDQEIRSVKRELHQTILAHNHNADVMADHKSAIDRIRAEIGESGPPVQPEKESQLQEQLDRLSHTLGQNRAREQDIDTLVRRSDALMQQFAALGVAHPMAMSTAHPSMLAYGPSLQVHPGLASMVA</sequence>
<gene>
    <name evidence="2" type="ORF">AMON00008_LOCUS64279</name>
</gene>
<feature type="compositionally biased region" description="Pro residues" evidence="1">
    <location>
        <begin position="69"/>
        <end position="85"/>
    </location>
</feature>
<name>A0A7S4T7R9_9DINO</name>
<organism evidence="2">
    <name type="scientific">Alexandrium monilatum</name>
    <dbReference type="NCBI Taxonomy" id="311494"/>
    <lineage>
        <taxon>Eukaryota</taxon>
        <taxon>Sar</taxon>
        <taxon>Alveolata</taxon>
        <taxon>Dinophyceae</taxon>
        <taxon>Gonyaulacales</taxon>
        <taxon>Pyrocystaceae</taxon>
        <taxon>Alexandrium</taxon>
    </lineage>
</organism>
<proteinExistence type="predicted"/>
<reference evidence="2" key="1">
    <citation type="submission" date="2021-01" db="EMBL/GenBank/DDBJ databases">
        <authorList>
            <person name="Corre E."/>
            <person name="Pelletier E."/>
            <person name="Niang G."/>
            <person name="Scheremetjew M."/>
            <person name="Finn R."/>
            <person name="Kale V."/>
            <person name="Holt S."/>
            <person name="Cochrane G."/>
            <person name="Meng A."/>
            <person name="Brown T."/>
            <person name="Cohen L."/>
        </authorList>
    </citation>
    <scope>NUCLEOTIDE SEQUENCE</scope>
    <source>
        <strain evidence="2">CCMP3105</strain>
    </source>
</reference>
<dbReference type="EMBL" id="HBNR01089597">
    <property type="protein sequence ID" value="CAE4668249.1"/>
    <property type="molecule type" value="Transcribed_RNA"/>
</dbReference>
<dbReference type="AlphaFoldDB" id="A0A7S4T7R9"/>
<feature type="region of interest" description="Disordered" evidence="1">
    <location>
        <begin position="1"/>
        <end position="85"/>
    </location>
</feature>